<gene>
    <name evidence="1" type="ORF">FWILDA_LOCUS12757</name>
</gene>
<proteinExistence type="predicted"/>
<dbReference type="AlphaFoldDB" id="A0A9W4X4W9"/>
<reference evidence="1" key="1">
    <citation type="submission" date="2022-08" db="EMBL/GenBank/DDBJ databases">
        <authorList>
            <person name="Kallberg Y."/>
            <person name="Tangrot J."/>
            <person name="Rosling A."/>
        </authorList>
    </citation>
    <scope>NUCLEOTIDE SEQUENCE</scope>
    <source>
        <strain evidence="1">Wild A</strain>
    </source>
</reference>
<dbReference type="Proteomes" id="UP001153678">
    <property type="component" value="Unassembled WGS sequence"/>
</dbReference>
<keyword evidence="2" id="KW-1185">Reference proteome</keyword>
<name>A0A9W4X4W9_9GLOM</name>
<accession>A0A9W4X4W9</accession>
<comment type="caution">
    <text evidence="1">The sequence shown here is derived from an EMBL/GenBank/DDBJ whole genome shotgun (WGS) entry which is preliminary data.</text>
</comment>
<sequence length="308" mass="36151">MSDEKDYWNITQFIHFSFRMKKALFSIADNISEVYSLPGIHEGINSQKPLRAVINIDISKGNMKTADIKRQEEDILKVLIITTSLDPNKYSYHILYALALLINHHEFKAFTELDILQKYADLVLQKYSKYLRDWTIEEKDSENFVYFNRKASLEYSGFPKAFVEIPTWVKYNETLTTTETYMKRYIRPLPNQGNIYVGSPWETEKTYILKYLTISDVVNLLVLFIRYSYSNAVTTRLNLKSYCDIDDARRIIVMDNDLTDLNIEWPSKDIQGIVHALKTDFSELQIKEYHGKSDPMEKAYDFSNVEES</sequence>
<dbReference type="EMBL" id="CAMKVN010004315">
    <property type="protein sequence ID" value="CAI2186800.1"/>
    <property type="molecule type" value="Genomic_DNA"/>
</dbReference>
<dbReference type="OrthoDB" id="2373574at2759"/>
<evidence type="ECO:0000313" key="2">
    <source>
        <dbReference type="Proteomes" id="UP001153678"/>
    </source>
</evidence>
<organism evidence="1 2">
    <name type="scientific">Funneliformis geosporum</name>
    <dbReference type="NCBI Taxonomy" id="1117311"/>
    <lineage>
        <taxon>Eukaryota</taxon>
        <taxon>Fungi</taxon>
        <taxon>Fungi incertae sedis</taxon>
        <taxon>Mucoromycota</taxon>
        <taxon>Glomeromycotina</taxon>
        <taxon>Glomeromycetes</taxon>
        <taxon>Glomerales</taxon>
        <taxon>Glomeraceae</taxon>
        <taxon>Funneliformis</taxon>
    </lineage>
</organism>
<evidence type="ECO:0000313" key="1">
    <source>
        <dbReference type="EMBL" id="CAI2186800.1"/>
    </source>
</evidence>
<protein>
    <submittedName>
        <fullName evidence="1">773_t:CDS:1</fullName>
    </submittedName>
</protein>